<gene>
    <name evidence="1" type="ORF">HCA52_15605</name>
</gene>
<dbReference type="Proteomes" id="UP000539064">
    <property type="component" value="Unassembled WGS sequence"/>
</dbReference>
<dbReference type="InterPro" id="IPR036365">
    <property type="entry name" value="PGBD-like_sf"/>
</dbReference>
<evidence type="ECO:0000313" key="2">
    <source>
        <dbReference type="Proteomes" id="UP000539064"/>
    </source>
</evidence>
<dbReference type="EMBL" id="JAARVG010000018">
    <property type="protein sequence ID" value="MBC1794860.1"/>
    <property type="molecule type" value="Genomic_DNA"/>
</dbReference>
<evidence type="ECO:0000313" key="1">
    <source>
        <dbReference type="EMBL" id="MBC1794860.1"/>
    </source>
</evidence>
<dbReference type="InterPro" id="IPR002477">
    <property type="entry name" value="Peptidoglycan-bd-like"/>
</dbReference>
<dbReference type="SUPFAM" id="SSF47090">
    <property type="entry name" value="PGBD-like"/>
    <property type="match status" value="1"/>
</dbReference>
<accession>A0A7X1CN47</accession>
<dbReference type="InterPro" id="IPR036366">
    <property type="entry name" value="PGBDSf"/>
</dbReference>
<organism evidence="1 2">
    <name type="scientific">Listeria booriae</name>
    <dbReference type="NCBI Taxonomy" id="1552123"/>
    <lineage>
        <taxon>Bacteria</taxon>
        <taxon>Bacillati</taxon>
        <taxon>Bacillota</taxon>
        <taxon>Bacilli</taxon>
        <taxon>Bacillales</taxon>
        <taxon>Listeriaceae</taxon>
        <taxon>Listeria</taxon>
    </lineage>
</organism>
<dbReference type="Pfam" id="PF01471">
    <property type="entry name" value="PG_binding_1"/>
    <property type="match status" value="1"/>
</dbReference>
<dbReference type="Gene3D" id="1.10.101.10">
    <property type="entry name" value="PGBD-like superfamily/PGBD"/>
    <property type="match status" value="1"/>
</dbReference>
<name>A0A7X1CN47_9LIST</name>
<dbReference type="AlphaFoldDB" id="A0A7X1CN47"/>
<protein>
    <submittedName>
        <fullName evidence="1">Peptidoglycan-binding protein</fullName>
    </submittedName>
</protein>
<comment type="caution">
    <text evidence="1">The sequence shown here is derived from an EMBL/GenBank/DDBJ whole genome shotgun (WGS) entry which is preliminary data.</text>
</comment>
<proteinExistence type="predicted"/>
<reference evidence="1 2" key="1">
    <citation type="submission" date="2020-03" db="EMBL/GenBank/DDBJ databases">
        <title>Soil Listeria distribution.</title>
        <authorList>
            <person name="Liao J."/>
            <person name="Wiedmann M."/>
        </authorList>
    </citation>
    <scope>NUCLEOTIDE SEQUENCE [LARGE SCALE GENOMIC DNA]</scope>
    <source>
        <strain evidence="1 2">FSL L7-0978</strain>
    </source>
</reference>
<sequence>MVAVLSVSFVGFSGVILDSNVEAARYNGYDVAYIQRHLNAYHAKGMNQRLETGFPTLTVDGIYGSGTKSAVIAFQKRNGLVADGIYGKGTDAVLINESAWRFGPRY</sequence>